<comment type="caution">
    <text evidence="1">The sequence shown here is derived from an EMBL/GenBank/DDBJ whole genome shotgun (WGS) entry which is preliminary data.</text>
</comment>
<proteinExistence type="predicted"/>
<accession>A0AC61L227</accession>
<dbReference type="Proteomes" id="UP000248329">
    <property type="component" value="Unassembled WGS sequence"/>
</dbReference>
<reference evidence="1" key="1">
    <citation type="submission" date="2018-01" db="EMBL/GenBank/DDBJ databases">
        <authorList>
            <person name="Krukenberg V."/>
        </authorList>
    </citation>
    <scope>NUCLEOTIDE SEQUENCE</scope>
    <source>
        <strain evidence="1">E20ANME2</strain>
    </source>
</reference>
<evidence type="ECO:0000313" key="2">
    <source>
        <dbReference type="Proteomes" id="UP000248329"/>
    </source>
</evidence>
<organism evidence="1 2">
    <name type="scientific">Candidatus Methanogaster sp</name>
    <dbReference type="NCBI Taxonomy" id="3386292"/>
    <lineage>
        <taxon>Archaea</taxon>
        <taxon>Methanobacteriati</taxon>
        <taxon>Methanobacteriota</taxon>
        <taxon>Stenosarchaea group</taxon>
        <taxon>Methanomicrobia</taxon>
        <taxon>Methanosarcinales</taxon>
        <taxon>ANME-2 cluster</taxon>
        <taxon>Candidatus Methanogasteraceae</taxon>
        <taxon>Candidatus Methanogaster</taxon>
    </lineage>
</organism>
<protein>
    <submittedName>
        <fullName evidence="1">Uncharacterized protein</fullName>
    </submittedName>
</protein>
<gene>
    <name evidence="1" type="ORF">C4B59_08475</name>
</gene>
<dbReference type="EMBL" id="PQXF01000013">
    <property type="protein sequence ID" value="PXF60691.1"/>
    <property type="molecule type" value="Genomic_DNA"/>
</dbReference>
<evidence type="ECO:0000313" key="1">
    <source>
        <dbReference type="EMBL" id="PXF60691.1"/>
    </source>
</evidence>
<sequence length="60" mass="6245">MNTKTKANISKLLVIMGTILFVGGAMSYLRGELSAEQISGIGAMALIFVGAGVGMRKAKQ</sequence>
<name>A0AC61L227_9EURY</name>